<sequence>MKTYEKLLQLGVFTINDVDALYGNRNSAASAVRSLLKKGLVTSIKKNLYVCNDLENKAPVADRFKIGSSITKDAYISHHSALEFHGIGHQLFFEVYVSSRSVFKTFEFGGMTYRYIASKTEEGVETYNTNRGVRVTNLERTVIDCIKDLDKAGGLEELLQCLRLITFLDSEKLMKYLKIYEIQFLYQKAGYILEHFKEALQLQDSFFEFCQKNIVKSKRYLTYKDDNNLVYNSKWRLFVPENLFAFTEPGGDELV</sequence>
<dbReference type="AlphaFoldDB" id="A0A1G7P368"/>
<dbReference type="RefSeq" id="WP_093691904.1">
    <property type="nucleotide sequence ID" value="NZ_FNBU01000030.1"/>
</dbReference>
<name>A0A1G7P368_9FIRM</name>
<accession>A0A1G7P368</accession>
<evidence type="ECO:0000313" key="3">
    <source>
        <dbReference type="Proteomes" id="UP000243333"/>
    </source>
</evidence>
<gene>
    <name evidence="2" type="ORF">SAMN05660235_02802</name>
</gene>
<protein>
    <submittedName>
        <fullName evidence="2">Transcriptional regulator, predicted component of viral defense system</fullName>
    </submittedName>
</protein>
<evidence type="ECO:0000259" key="1">
    <source>
        <dbReference type="Pfam" id="PF09407"/>
    </source>
</evidence>
<dbReference type="InterPro" id="IPR018547">
    <property type="entry name" value="AbiEi_C"/>
</dbReference>
<dbReference type="Proteomes" id="UP000243333">
    <property type="component" value="Unassembled WGS sequence"/>
</dbReference>
<proteinExistence type="predicted"/>
<organism evidence="2 3">
    <name type="scientific">Sporolituus thermophilus DSM 23256</name>
    <dbReference type="NCBI Taxonomy" id="1123285"/>
    <lineage>
        <taxon>Bacteria</taxon>
        <taxon>Bacillati</taxon>
        <taxon>Bacillota</taxon>
        <taxon>Negativicutes</taxon>
        <taxon>Selenomonadales</taxon>
        <taxon>Sporomusaceae</taxon>
        <taxon>Sporolituus</taxon>
    </lineage>
</organism>
<reference evidence="3" key="1">
    <citation type="submission" date="2016-10" db="EMBL/GenBank/DDBJ databases">
        <authorList>
            <person name="Varghese N."/>
            <person name="Submissions S."/>
        </authorList>
    </citation>
    <scope>NUCLEOTIDE SEQUENCE [LARGE SCALE GENOMIC DNA]</scope>
    <source>
        <strain evidence="3">DSM 23256</strain>
    </source>
</reference>
<keyword evidence="3" id="KW-1185">Reference proteome</keyword>
<evidence type="ECO:0000313" key="2">
    <source>
        <dbReference type="EMBL" id="SDF79870.1"/>
    </source>
</evidence>
<dbReference type="Pfam" id="PF09407">
    <property type="entry name" value="AbiEi_1"/>
    <property type="match status" value="1"/>
</dbReference>
<feature type="domain" description="AbiEi antitoxin C-terminal" evidence="1">
    <location>
        <begin position="70"/>
        <end position="194"/>
    </location>
</feature>
<dbReference type="EMBL" id="FNBU01000030">
    <property type="protein sequence ID" value="SDF79870.1"/>
    <property type="molecule type" value="Genomic_DNA"/>
</dbReference>
<dbReference type="STRING" id="1123285.SAMN05660235_02802"/>
<dbReference type="OrthoDB" id="9814778at2"/>